<evidence type="ECO:0000313" key="1">
    <source>
        <dbReference type="EMBL" id="TGL57940.1"/>
    </source>
</evidence>
<proteinExistence type="predicted"/>
<gene>
    <name evidence="1" type="ORF">EHQ58_11090</name>
</gene>
<dbReference type="AlphaFoldDB" id="A0A4R9JXL8"/>
<dbReference type="RefSeq" id="WP_135623959.1">
    <property type="nucleotide sequence ID" value="NZ_RQGD01000034.1"/>
</dbReference>
<sequence length="97" mass="11078">MELRFIFIIAVFISFTGKTTNLSIANLEFCESEVSELSESKSTLKEETNSEFYSLLPFFVLPYDLSFSRLSLTERSLLFILPTPADINRGPPSFRLL</sequence>
<accession>A0A4R9JXL8</accession>
<organism evidence="1 2">
    <name type="scientific">Leptospira ognonensis</name>
    <dbReference type="NCBI Taxonomy" id="2484945"/>
    <lineage>
        <taxon>Bacteria</taxon>
        <taxon>Pseudomonadati</taxon>
        <taxon>Spirochaetota</taxon>
        <taxon>Spirochaetia</taxon>
        <taxon>Leptospirales</taxon>
        <taxon>Leptospiraceae</taxon>
        <taxon>Leptospira</taxon>
    </lineage>
</organism>
<keyword evidence="2" id="KW-1185">Reference proteome</keyword>
<name>A0A4R9JXL8_9LEPT</name>
<evidence type="ECO:0000313" key="2">
    <source>
        <dbReference type="Proteomes" id="UP000297693"/>
    </source>
</evidence>
<comment type="caution">
    <text evidence="1">The sequence shown here is derived from an EMBL/GenBank/DDBJ whole genome shotgun (WGS) entry which is preliminary data.</text>
</comment>
<dbReference type="Proteomes" id="UP000297693">
    <property type="component" value="Unassembled WGS sequence"/>
</dbReference>
<protein>
    <submittedName>
        <fullName evidence="1">Uncharacterized protein</fullName>
    </submittedName>
</protein>
<dbReference type="EMBL" id="RQGD01000034">
    <property type="protein sequence ID" value="TGL57940.1"/>
    <property type="molecule type" value="Genomic_DNA"/>
</dbReference>
<reference evidence="1" key="1">
    <citation type="journal article" date="2019" name="PLoS Negl. Trop. Dis.">
        <title>Revisiting the worldwide diversity of Leptospira species in the environment.</title>
        <authorList>
            <person name="Vincent A.T."/>
            <person name="Schiettekatte O."/>
            <person name="Bourhy P."/>
            <person name="Veyrier F.J."/>
            <person name="Picardeau M."/>
        </authorList>
    </citation>
    <scope>NUCLEOTIDE SEQUENCE [LARGE SCALE GENOMIC DNA]</scope>
    <source>
        <strain evidence="1">201702476</strain>
    </source>
</reference>